<accession>A0A179B5M8</accession>
<feature type="region of interest" description="Disordered" evidence="1">
    <location>
        <begin position="65"/>
        <end position="87"/>
    </location>
</feature>
<sequence length="146" mass="16390">METPYTFVRQTSIVASAARIFPCIEDFRAWRAWLPWRQLDPGVQEEYSALSFGVGAHYRWSGNREAGAGSMAQTHSGPPRQHSDPPRKIEIDLVFVKPFPNRSRIEFVLDEKRGQASGEWRPHGEFTGDAILPSVLQHGQSCGQGP</sequence>
<evidence type="ECO:0000313" key="3">
    <source>
        <dbReference type="Proteomes" id="UP000078368"/>
    </source>
</evidence>
<organism evidence="2 3">
    <name type="scientific">Peptidiphaga gingivicola</name>
    <dbReference type="NCBI Taxonomy" id="2741497"/>
    <lineage>
        <taxon>Bacteria</taxon>
        <taxon>Bacillati</taxon>
        <taxon>Actinomycetota</taxon>
        <taxon>Actinomycetes</taxon>
        <taxon>Actinomycetales</taxon>
        <taxon>Actinomycetaceae</taxon>
        <taxon>Peptidiphaga</taxon>
    </lineage>
</organism>
<protein>
    <submittedName>
        <fullName evidence="2">Uncharacterized protein</fullName>
    </submittedName>
</protein>
<reference evidence="2 3" key="1">
    <citation type="submission" date="2016-04" db="EMBL/GenBank/DDBJ databases">
        <title>Peptidophaga gingivicola gen. nov., sp. nov., isolated from human subgingival plaque.</title>
        <authorList>
            <person name="Beall C.J."/>
            <person name="Mokrzan E.M."/>
            <person name="Griffen A.L."/>
            <person name="Leys E.J."/>
        </authorList>
    </citation>
    <scope>NUCLEOTIDE SEQUENCE [LARGE SCALE GENOMIC DNA]</scope>
    <source>
        <strain evidence="2 3">BA112</strain>
    </source>
</reference>
<dbReference type="SUPFAM" id="SSF55961">
    <property type="entry name" value="Bet v1-like"/>
    <property type="match status" value="1"/>
</dbReference>
<dbReference type="OrthoDB" id="9807923at2"/>
<name>A0A179B5M8_9ACTO</name>
<proteinExistence type="predicted"/>
<evidence type="ECO:0000256" key="1">
    <source>
        <dbReference type="SAM" id="MobiDB-lite"/>
    </source>
</evidence>
<dbReference type="AlphaFoldDB" id="A0A179B5M8"/>
<dbReference type="Proteomes" id="UP000078368">
    <property type="component" value="Unassembled WGS sequence"/>
</dbReference>
<comment type="caution">
    <text evidence="2">The sequence shown here is derived from an EMBL/GenBank/DDBJ whole genome shotgun (WGS) entry which is preliminary data.</text>
</comment>
<keyword evidence="3" id="KW-1185">Reference proteome</keyword>
<evidence type="ECO:0000313" key="2">
    <source>
        <dbReference type="EMBL" id="OAP86431.1"/>
    </source>
</evidence>
<dbReference type="RefSeq" id="WP_064231243.1">
    <property type="nucleotide sequence ID" value="NZ_LVZK01000001.1"/>
</dbReference>
<dbReference type="STRING" id="1823756.A4H34_04610"/>
<gene>
    <name evidence="2" type="ORF">A4H34_04610</name>
</gene>
<dbReference type="EMBL" id="LVZK01000001">
    <property type="protein sequence ID" value="OAP86431.1"/>
    <property type="molecule type" value="Genomic_DNA"/>
</dbReference>